<dbReference type="Proteomes" id="UP001164439">
    <property type="component" value="Chromosome"/>
</dbReference>
<feature type="transmembrane region" description="Helical" evidence="1">
    <location>
        <begin position="57"/>
        <end position="77"/>
    </location>
</feature>
<proteinExistence type="predicted"/>
<feature type="transmembrane region" description="Helical" evidence="1">
    <location>
        <begin position="115"/>
        <end position="135"/>
    </location>
</feature>
<feature type="transmembrane region" description="Helical" evidence="1">
    <location>
        <begin position="20"/>
        <end position="45"/>
    </location>
</feature>
<evidence type="ECO:0000256" key="1">
    <source>
        <dbReference type="SAM" id="Phobius"/>
    </source>
</evidence>
<keyword evidence="1" id="KW-0472">Membrane</keyword>
<evidence type="ECO:0000313" key="3">
    <source>
        <dbReference type="Proteomes" id="UP001164439"/>
    </source>
</evidence>
<gene>
    <name evidence="2" type="ORF">STRCI_000884</name>
</gene>
<evidence type="ECO:0000313" key="2">
    <source>
        <dbReference type="EMBL" id="WAZ19807.1"/>
    </source>
</evidence>
<organism evidence="2 3">
    <name type="scientific">Streptomyces cinnabarinus</name>
    <dbReference type="NCBI Taxonomy" id="67287"/>
    <lineage>
        <taxon>Bacteria</taxon>
        <taxon>Bacillati</taxon>
        <taxon>Actinomycetota</taxon>
        <taxon>Actinomycetes</taxon>
        <taxon>Kitasatosporales</taxon>
        <taxon>Streptomycetaceae</taxon>
        <taxon>Streptomyces</taxon>
    </lineage>
</organism>
<feature type="transmembrane region" description="Helical" evidence="1">
    <location>
        <begin position="188"/>
        <end position="206"/>
    </location>
</feature>
<keyword evidence="3" id="KW-1185">Reference proteome</keyword>
<evidence type="ECO:0008006" key="4">
    <source>
        <dbReference type="Google" id="ProtNLM"/>
    </source>
</evidence>
<feature type="transmembrane region" description="Helical" evidence="1">
    <location>
        <begin position="212"/>
        <end position="230"/>
    </location>
</feature>
<name>A0ABY7K9J5_9ACTN</name>
<sequence length="242" mass="25757">MFELYRLHTSRERAERTGRLFTVAARLAAGAAVSLGWLSGVLLWWHPDRAGARTALAVGGAALGCGVLWAVLLGWAVRWLRRGMVADTGSEPPRVAGLMPDDWGEPEWLWDTLRIVNLVLMCVPIAGLVLALGAASAPEDFEEWLRVGRWPATGGALLLTGLMGGIIGGLSVGLGASEEDCWTVRGAVGWLTVYGLPFALVVPWLSGLHETWAGALVCLAALWLLIAPLSKVAKELASVSSD</sequence>
<accession>A0ABY7K9J5</accession>
<dbReference type="RefSeq" id="WP_269657499.1">
    <property type="nucleotide sequence ID" value="NZ_CP114413.1"/>
</dbReference>
<keyword evidence="1" id="KW-1133">Transmembrane helix</keyword>
<protein>
    <recommendedName>
        <fullName evidence="4">Integral membrane protein</fullName>
    </recommendedName>
</protein>
<feature type="transmembrane region" description="Helical" evidence="1">
    <location>
        <begin position="155"/>
        <end position="176"/>
    </location>
</feature>
<keyword evidence="1" id="KW-0812">Transmembrane</keyword>
<dbReference type="EMBL" id="CP114413">
    <property type="protein sequence ID" value="WAZ19807.1"/>
    <property type="molecule type" value="Genomic_DNA"/>
</dbReference>
<reference evidence="2" key="1">
    <citation type="submission" date="2022-12" db="EMBL/GenBank/DDBJ databases">
        <authorList>
            <person name="Ruckert C."/>
            <person name="Busche T."/>
            <person name="Kalinowski J."/>
            <person name="Wittmann C."/>
        </authorList>
    </citation>
    <scope>NUCLEOTIDE SEQUENCE</scope>
    <source>
        <strain evidence="2">DSM 40467</strain>
    </source>
</reference>